<reference evidence="3" key="1">
    <citation type="submission" date="2017-01" db="EMBL/GenBank/DDBJ databases">
        <authorList>
            <person name="Varghese N."/>
            <person name="Submissions S."/>
        </authorList>
    </citation>
    <scope>NUCLEOTIDE SEQUENCE [LARGE SCALE GENOMIC DNA]</scope>
    <source>
        <strain evidence="3">DSM 45196</strain>
    </source>
</reference>
<feature type="transmembrane region" description="Helical" evidence="1">
    <location>
        <begin position="98"/>
        <end position="120"/>
    </location>
</feature>
<dbReference type="OrthoDB" id="2973617at2"/>
<evidence type="ECO:0000313" key="2">
    <source>
        <dbReference type="EMBL" id="SIS66001.1"/>
    </source>
</evidence>
<accession>A0A1N7KWT9</accession>
<keyword evidence="1" id="KW-0812">Transmembrane</keyword>
<sequence length="202" mass="22598">MTLAVHPPGGRDSIGDFIKKMWVYTASITLSGAVSGFLYTTVFFLIGSLWSAPVKIILLSFLVFLYSLHELGILSLKVPQRHWQIPSTWVNRGDGRDLMVWGAVLGAGIFTYIPHFSFYILYLCTGFFLNPLFGILMGALYGFSRMLPTWVLALVSRMSGRHRALDLTRSKRVALFNRGLNAIVLTVTFVYLVVRATTILDA</sequence>
<dbReference type="EMBL" id="FTOD01000003">
    <property type="protein sequence ID" value="SIS66001.1"/>
    <property type="molecule type" value="Genomic_DNA"/>
</dbReference>
<dbReference type="AlphaFoldDB" id="A0A1N7KWT9"/>
<keyword evidence="1" id="KW-1133">Transmembrane helix</keyword>
<feature type="transmembrane region" description="Helical" evidence="1">
    <location>
        <begin position="21"/>
        <end position="50"/>
    </location>
</feature>
<keyword evidence="1" id="KW-0472">Membrane</keyword>
<organism evidence="2 3">
    <name type="scientific">Kroppenstedtia eburnea</name>
    <dbReference type="NCBI Taxonomy" id="714067"/>
    <lineage>
        <taxon>Bacteria</taxon>
        <taxon>Bacillati</taxon>
        <taxon>Bacillota</taxon>
        <taxon>Bacilli</taxon>
        <taxon>Bacillales</taxon>
        <taxon>Thermoactinomycetaceae</taxon>
        <taxon>Kroppenstedtia</taxon>
    </lineage>
</organism>
<name>A0A1N7KWT9_9BACL</name>
<dbReference type="Proteomes" id="UP000186795">
    <property type="component" value="Unassembled WGS sequence"/>
</dbReference>
<keyword evidence="3" id="KW-1185">Reference proteome</keyword>
<feature type="transmembrane region" description="Helical" evidence="1">
    <location>
        <begin position="175"/>
        <end position="194"/>
    </location>
</feature>
<gene>
    <name evidence="2" type="ORF">SAMN05421790_103313</name>
</gene>
<evidence type="ECO:0000313" key="3">
    <source>
        <dbReference type="Proteomes" id="UP000186795"/>
    </source>
</evidence>
<protein>
    <submittedName>
        <fullName evidence="2">Uncharacterized protein</fullName>
    </submittedName>
</protein>
<evidence type="ECO:0000256" key="1">
    <source>
        <dbReference type="SAM" id="Phobius"/>
    </source>
</evidence>
<dbReference type="RefSeq" id="WP_076524238.1">
    <property type="nucleotide sequence ID" value="NZ_CP048103.1"/>
</dbReference>
<proteinExistence type="predicted"/>
<feature type="transmembrane region" description="Helical" evidence="1">
    <location>
        <begin position="132"/>
        <end position="155"/>
    </location>
</feature>
<feature type="transmembrane region" description="Helical" evidence="1">
    <location>
        <begin position="56"/>
        <end position="78"/>
    </location>
</feature>